<keyword evidence="7" id="KW-0472">Membrane</keyword>
<evidence type="ECO:0000256" key="6">
    <source>
        <dbReference type="RuleBase" id="RU003983"/>
    </source>
</evidence>
<keyword evidence="4 6" id="KW-0862">Zinc</keyword>
<gene>
    <name evidence="9" type="ORF">CFP75_29685</name>
</gene>
<feature type="transmembrane region" description="Helical" evidence="7">
    <location>
        <begin position="283"/>
        <end position="308"/>
    </location>
</feature>
<feature type="transmembrane region" description="Helical" evidence="7">
    <location>
        <begin position="39"/>
        <end position="59"/>
    </location>
</feature>
<dbReference type="InterPro" id="IPR001915">
    <property type="entry name" value="Peptidase_M48"/>
</dbReference>
<dbReference type="GO" id="GO:0004222">
    <property type="term" value="F:metalloendopeptidase activity"/>
    <property type="evidence" value="ECO:0007669"/>
    <property type="project" value="InterPro"/>
</dbReference>
<evidence type="ECO:0000313" key="9">
    <source>
        <dbReference type="EMBL" id="OXM45784.1"/>
    </source>
</evidence>
<sequence>MILAAVLLFGVVLIGWFSPRVLGRLTAGGITPGTALAWWLLTALGVLGGTLGTVLLLVLPDHGPATAITGVLHDCWAAVGHSDVPALDPVAGTFAGAALVIAAARLAVASARRRKRSTRLHRRHLDVLRLSGARSGPTLWLPDDRPIAYSLGGRDGLIVASEGLAARLSRHELNAVLAHEQAHLRGRHHLLTASADVLGRTLRFVPLMRELPGAIRLLVELAADRAAATRHGPETVRSALLSIHSADGPRRALGMAGGDTEIRLRVLASHTAGPSRFPAWAKAVAGGTVALLAPSAFTVGLLFASGLVSCW</sequence>
<evidence type="ECO:0000256" key="2">
    <source>
        <dbReference type="ARBA" id="ARBA00022723"/>
    </source>
</evidence>
<dbReference type="Proteomes" id="UP000215563">
    <property type="component" value="Unassembled WGS sequence"/>
</dbReference>
<dbReference type="Pfam" id="PF01435">
    <property type="entry name" value="Peptidase_M48"/>
    <property type="match status" value="1"/>
</dbReference>
<keyword evidence="7" id="KW-1133">Transmembrane helix</keyword>
<dbReference type="CDD" id="cd07326">
    <property type="entry name" value="M56_BlaR1_MecR1_like"/>
    <property type="match status" value="1"/>
</dbReference>
<keyword evidence="7" id="KW-0812">Transmembrane</keyword>
<evidence type="ECO:0000256" key="3">
    <source>
        <dbReference type="ARBA" id="ARBA00022801"/>
    </source>
</evidence>
<evidence type="ECO:0000256" key="7">
    <source>
        <dbReference type="SAM" id="Phobius"/>
    </source>
</evidence>
<comment type="similarity">
    <text evidence="6">Belongs to the peptidase M48 family.</text>
</comment>
<evidence type="ECO:0000256" key="5">
    <source>
        <dbReference type="ARBA" id="ARBA00023049"/>
    </source>
</evidence>
<feature type="domain" description="Peptidase M48" evidence="8">
    <location>
        <begin position="116"/>
        <end position="204"/>
    </location>
</feature>
<reference evidence="9 10" key="1">
    <citation type="submission" date="2017-07" db="EMBL/GenBank/DDBJ databases">
        <title>Amycolatopsis alba DSM 44262 Genome sequencing and assembly.</title>
        <authorList>
            <person name="Kaur N."/>
            <person name="Mayilraj S."/>
        </authorList>
    </citation>
    <scope>NUCLEOTIDE SEQUENCE [LARGE SCALE GENOMIC DNA]</scope>
    <source>
        <strain evidence="9 10">DSM 44262</strain>
    </source>
</reference>
<dbReference type="PANTHER" id="PTHR34978:SF3">
    <property type="entry name" value="SLR0241 PROTEIN"/>
    <property type="match status" value="1"/>
</dbReference>
<dbReference type="AlphaFoldDB" id="A0A229RH85"/>
<dbReference type="GO" id="GO:0006508">
    <property type="term" value="P:proteolysis"/>
    <property type="evidence" value="ECO:0007669"/>
    <property type="project" value="UniProtKB-KW"/>
</dbReference>
<proteinExistence type="inferred from homology"/>
<evidence type="ECO:0000256" key="1">
    <source>
        <dbReference type="ARBA" id="ARBA00022670"/>
    </source>
</evidence>
<evidence type="ECO:0000313" key="10">
    <source>
        <dbReference type="Proteomes" id="UP000215563"/>
    </source>
</evidence>
<dbReference type="Gene3D" id="3.30.2010.10">
    <property type="entry name" value="Metalloproteases ('zincins'), catalytic domain"/>
    <property type="match status" value="1"/>
</dbReference>
<accession>A0A229RH85</accession>
<keyword evidence="5 6" id="KW-0482">Metalloprotease</keyword>
<protein>
    <submittedName>
        <fullName evidence="9">Peptidase M48</fullName>
    </submittedName>
</protein>
<keyword evidence="10" id="KW-1185">Reference proteome</keyword>
<dbReference type="GO" id="GO:0046872">
    <property type="term" value="F:metal ion binding"/>
    <property type="evidence" value="ECO:0007669"/>
    <property type="project" value="UniProtKB-KW"/>
</dbReference>
<keyword evidence="3 6" id="KW-0378">Hydrolase</keyword>
<evidence type="ECO:0000259" key="8">
    <source>
        <dbReference type="Pfam" id="PF01435"/>
    </source>
</evidence>
<dbReference type="RefSeq" id="WP_020636343.1">
    <property type="nucleotide sequence ID" value="NZ_KB913032.1"/>
</dbReference>
<evidence type="ECO:0000256" key="4">
    <source>
        <dbReference type="ARBA" id="ARBA00022833"/>
    </source>
</evidence>
<dbReference type="InterPro" id="IPR052173">
    <property type="entry name" value="Beta-lactam_resp_regulator"/>
</dbReference>
<dbReference type="PANTHER" id="PTHR34978">
    <property type="entry name" value="POSSIBLE SENSOR-TRANSDUCER PROTEIN BLAR"/>
    <property type="match status" value="1"/>
</dbReference>
<name>A0A229RH85_AMYAL</name>
<keyword evidence="1 6" id="KW-0645">Protease</keyword>
<dbReference type="EMBL" id="NMQU01000098">
    <property type="protein sequence ID" value="OXM45784.1"/>
    <property type="molecule type" value="Genomic_DNA"/>
</dbReference>
<comment type="caution">
    <text evidence="9">The sequence shown here is derived from an EMBL/GenBank/DDBJ whole genome shotgun (WGS) entry which is preliminary data.</text>
</comment>
<dbReference type="OrthoDB" id="9785340at2"/>
<keyword evidence="2" id="KW-0479">Metal-binding</keyword>
<feature type="transmembrane region" description="Helical" evidence="7">
    <location>
        <begin position="90"/>
        <end position="108"/>
    </location>
</feature>
<comment type="cofactor">
    <cofactor evidence="6">
        <name>Zn(2+)</name>
        <dbReference type="ChEBI" id="CHEBI:29105"/>
    </cofactor>
    <text evidence="6">Binds 1 zinc ion per subunit.</text>
</comment>
<organism evidence="9 10">
    <name type="scientific">Amycolatopsis alba DSM 44262</name>
    <dbReference type="NCBI Taxonomy" id="1125972"/>
    <lineage>
        <taxon>Bacteria</taxon>
        <taxon>Bacillati</taxon>
        <taxon>Actinomycetota</taxon>
        <taxon>Actinomycetes</taxon>
        <taxon>Pseudonocardiales</taxon>
        <taxon>Pseudonocardiaceae</taxon>
        <taxon>Amycolatopsis</taxon>
    </lineage>
</organism>